<dbReference type="EMBL" id="KE651168">
    <property type="protein sequence ID" value="EEB09520.1"/>
    <property type="molecule type" value="Genomic_DNA"/>
</dbReference>
<dbReference type="HOGENOM" id="CLU_012350_1_1_1"/>
<evidence type="ECO:0000313" key="7">
    <source>
        <dbReference type="JaponicusDB" id="SJAG_04732"/>
    </source>
</evidence>
<feature type="region of interest" description="Disordered" evidence="5">
    <location>
        <begin position="73"/>
        <end position="93"/>
    </location>
</feature>
<feature type="repeat" description="WD" evidence="3">
    <location>
        <begin position="316"/>
        <end position="357"/>
    </location>
</feature>
<dbReference type="PROSITE" id="PS00678">
    <property type="entry name" value="WD_REPEATS_1"/>
    <property type="match status" value="2"/>
</dbReference>
<name>B6K7L6_SCHJY</name>
<dbReference type="eggNOG" id="KOG4155">
    <property type="taxonomic scope" value="Eukaryota"/>
</dbReference>
<feature type="compositionally biased region" description="Acidic residues" evidence="5">
    <location>
        <begin position="241"/>
        <end position="261"/>
    </location>
</feature>
<dbReference type="Proteomes" id="UP000001744">
    <property type="component" value="Unassembled WGS sequence"/>
</dbReference>
<keyword evidence="1 3" id="KW-0853">WD repeat</keyword>
<feature type="region of interest" description="Disordered" evidence="5">
    <location>
        <begin position="222"/>
        <end position="294"/>
    </location>
</feature>
<dbReference type="Gene3D" id="6.10.280.220">
    <property type="match status" value="1"/>
</dbReference>
<dbReference type="InterPro" id="IPR015943">
    <property type="entry name" value="WD40/YVTN_repeat-like_dom_sf"/>
</dbReference>
<dbReference type="GeneID" id="7051519"/>
<feature type="repeat" description="WD" evidence="3">
    <location>
        <begin position="532"/>
        <end position="571"/>
    </location>
</feature>
<evidence type="ECO:0000313" key="6">
    <source>
        <dbReference type="EMBL" id="EEB09520.1"/>
    </source>
</evidence>
<organism evidence="6 8">
    <name type="scientific">Schizosaccharomyces japonicus (strain yFS275 / FY16936)</name>
    <name type="common">Fission yeast</name>
    <dbReference type="NCBI Taxonomy" id="402676"/>
    <lineage>
        <taxon>Eukaryota</taxon>
        <taxon>Fungi</taxon>
        <taxon>Dikarya</taxon>
        <taxon>Ascomycota</taxon>
        <taxon>Taphrinomycotina</taxon>
        <taxon>Schizosaccharomycetes</taxon>
        <taxon>Schizosaccharomycetales</taxon>
        <taxon>Schizosaccharomycetaceae</taxon>
        <taxon>Schizosaccharomyces</taxon>
    </lineage>
</organism>
<dbReference type="SUPFAM" id="SSF50978">
    <property type="entry name" value="WD40 repeat-like"/>
    <property type="match status" value="1"/>
</dbReference>
<feature type="coiled-coil region" evidence="4">
    <location>
        <begin position="184"/>
        <end position="218"/>
    </location>
</feature>
<dbReference type="PROSITE" id="PS50082">
    <property type="entry name" value="WD_REPEATS_2"/>
    <property type="match status" value="5"/>
</dbReference>
<feature type="compositionally biased region" description="Basic and acidic residues" evidence="5">
    <location>
        <begin position="267"/>
        <end position="290"/>
    </location>
</feature>
<dbReference type="STRING" id="402676.B6K7L6"/>
<reference evidence="6 8" key="1">
    <citation type="journal article" date="2011" name="Science">
        <title>Comparative functional genomics of the fission yeasts.</title>
        <authorList>
            <person name="Rhind N."/>
            <person name="Chen Z."/>
            <person name="Yassour M."/>
            <person name="Thompson D.A."/>
            <person name="Haas B.J."/>
            <person name="Habib N."/>
            <person name="Wapinski I."/>
            <person name="Roy S."/>
            <person name="Lin M.F."/>
            <person name="Heiman D.I."/>
            <person name="Young S.K."/>
            <person name="Furuya K."/>
            <person name="Guo Y."/>
            <person name="Pidoux A."/>
            <person name="Chen H.M."/>
            <person name="Robbertse B."/>
            <person name="Goldberg J.M."/>
            <person name="Aoki K."/>
            <person name="Bayne E.H."/>
            <person name="Berlin A.M."/>
            <person name="Desjardins C.A."/>
            <person name="Dobbs E."/>
            <person name="Dukaj L."/>
            <person name="Fan L."/>
            <person name="FitzGerald M.G."/>
            <person name="French C."/>
            <person name="Gujja S."/>
            <person name="Hansen K."/>
            <person name="Keifenheim D."/>
            <person name="Levin J.Z."/>
            <person name="Mosher R.A."/>
            <person name="Mueller C.A."/>
            <person name="Pfiffner J."/>
            <person name="Priest M."/>
            <person name="Russ C."/>
            <person name="Smialowska A."/>
            <person name="Swoboda P."/>
            <person name="Sykes S.M."/>
            <person name="Vaughn M."/>
            <person name="Vengrova S."/>
            <person name="Yoder R."/>
            <person name="Zeng Q."/>
            <person name="Allshire R."/>
            <person name="Baulcombe D."/>
            <person name="Birren B.W."/>
            <person name="Brown W."/>
            <person name="Ekwall K."/>
            <person name="Kellis M."/>
            <person name="Leatherwood J."/>
            <person name="Levin H."/>
            <person name="Margalit H."/>
            <person name="Martienssen R."/>
            <person name="Nieduszynski C.A."/>
            <person name="Spatafora J.W."/>
            <person name="Friedman N."/>
            <person name="Dalgaard J.Z."/>
            <person name="Baumann P."/>
            <person name="Niki H."/>
            <person name="Regev A."/>
            <person name="Nusbaum C."/>
        </authorList>
    </citation>
    <scope>NUCLEOTIDE SEQUENCE [LARGE SCALE GENOMIC DNA]</scope>
    <source>
        <strain evidence="8">yFS275 / FY16936</strain>
    </source>
</reference>
<keyword evidence="4" id="KW-0175">Coiled coil</keyword>
<dbReference type="GO" id="GO:1990234">
    <property type="term" value="C:transferase complex"/>
    <property type="evidence" value="ECO:0007669"/>
    <property type="project" value="UniProtKB-ARBA"/>
</dbReference>
<dbReference type="PANTHER" id="PTHR22847">
    <property type="entry name" value="WD40 REPEAT PROTEIN"/>
    <property type="match status" value="1"/>
</dbReference>
<keyword evidence="8" id="KW-1185">Reference proteome</keyword>
<feature type="compositionally biased region" description="Polar residues" evidence="5">
    <location>
        <begin position="231"/>
        <end position="240"/>
    </location>
</feature>
<evidence type="ECO:0000313" key="8">
    <source>
        <dbReference type="Proteomes" id="UP000001744"/>
    </source>
</evidence>
<dbReference type="AlphaFoldDB" id="B6K7L6"/>
<evidence type="ECO:0000256" key="2">
    <source>
        <dbReference type="ARBA" id="ARBA00022737"/>
    </source>
</evidence>
<dbReference type="RefSeq" id="XP_002175813.1">
    <property type="nucleotide sequence ID" value="XM_002175777.2"/>
</dbReference>
<sequence>MDENSELLTPELASKRASKAESLTTFRQHFHRWIQAIRYTASSIFSHNELNTIVQPLKRPFLFLARPSNSPDLACNPGANESSGSQNALEGRETPEMTKFLREIPQPSSSYSLLDGFQATLYKNVQRRLTKKGLLLPEKPRPVSNSRPKSSLSLEHRKLVRDFRVANVQAAVVVDELGQIDNMLSELHIRRRAAFQKMEQLNSQCTQLQARLSIVEKEALDEDTHELEDVVTSNKTVTEQQFEEEADEEAGELGEERELGEDGVPNEFRDDEQKEKTSHMRTDGTEEHASRGPFKRKISLSSFHQIPVGTPQKNIEVSQGQPITALDFNEPFGLLLPACADGTVNVWDLSSTKCLGELVGHTQRVPCLSARDSIAVTGSWDRTARIWNLQNCLRSENPSDGTETVYDSDTYYFAEDAPHVHAERAVAVLSSHTESITALSLSPENVLVTGANDKTIRQWDMLTGRCVQTLDLVWTVAQEAATGHASTVPLHSSLNEPLVGALDCLDAAVASGTSDGIIRLWDLRVGLSQRSLCGHTGLITALQFDGVYVFSGSQDHTVRIWDLRMGSVCESVTFAGPVSSVCVSEDRFAVSSVGEPLCVLDPNERRTWICDQVSSGHGSLPDDHEIPSSNTSFSNVTALQYKDRFLVSGNELGVVSMFSI</sequence>
<dbReference type="OMA" id="SHRTWIC"/>
<dbReference type="PRINTS" id="PR00320">
    <property type="entry name" value="GPROTEINBRPT"/>
</dbReference>
<accession>B6K7L6</accession>
<feature type="repeat" description="WD" evidence="3">
    <location>
        <begin position="358"/>
        <end position="391"/>
    </location>
</feature>
<feature type="repeat" description="WD" evidence="3">
    <location>
        <begin position="429"/>
        <end position="469"/>
    </location>
</feature>
<keyword evidence="2" id="KW-0677">Repeat</keyword>
<dbReference type="InterPro" id="IPR020472">
    <property type="entry name" value="WD40_PAC1"/>
</dbReference>
<dbReference type="Pfam" id="PF00400">
    <property type="entry name" value="WD40"/>
    <property type="match status" value="3"/>
</dbReference>
<proteinExistence type="predicted"/>
<dbReference type="CDD" id="cd00200">
    <property type="entry name" value="WD40"/>
    <property type="match status" value="1"/>
</dbReference>
<feature type="compositionally biased region" description="Polar residues" evidence="5">
    <location>
        <begin position="79"/>
        <end position="88"/>
    </location>
</feature>
<dbReference type="SMART" id="SM00320">
    <property type="entry name" value="WD40"/>
    <property type="match status" value="5"/>
</dbReference>
<dbReference type="PROSITE" id="PS50294">
    <property type="entry name" value="WD_REPEATS_REGION"/>
    <property type="match status" value="2"/>
</dbReference>
<evidence type="ECO:0000256" key="3">
    <source>
        <dbReference type="PROSITE-ProRule" id="PRU00221"/>
    </source>
</evidence>
<dbReference type="InterPro" id="IPR001680">
    <property type="entry name" value="WD40_rpt"/>
</dbReference>
<dbReference type="InterPro" id="IPR019775">
    <property type="entry name" value="WD40_repeat_CS"/>
</dbReference>
<dbReference type="OrthoDB" id="496at2759"/>
<protein>
    <submittedName>
        <fullName evidence="6">CCR4-Not complex subunit Caf4/Mdv1</fullName>
    </submittedName>
</protein>
<dbReference type="PANTHER" id="PTHR22847:SF637">
    <property type="entry name" value="WD REPEAT DOMAIN 5B"/>
    <property type="match status" value="1"/>
</dbReference>
<evidence type="ECO:0000256" key="4">
    <source>
        <dbReference type="SAM" id="Coils"/>
    </source>
</evidence>
<dbReference type="JaponicusDB" id="SJAG_04732">
    <property type="gene designation" value="mdv1"/>
</dbReference>
<dbReference type="GO" id="GO:0005634">
    <property type="term" value="C:nucleus"/>
    <property type="evidence" value="ECO:0000318"/>
    <property type="project" value="GO_Central"/>
</dbReference>
<dbReference type="InterPro" id="IPR036322">
    <property type="entry name" value="WD40_repeat_dom_sf"/>
</dbReference>
<gene>
    <name evidence="7" type="primary">mdv1</name>
    <name evidence="6" type="ORF">SJAG_04732</name>
</gene>
<evidence type="ECO:0000256" key="1">
    <source>
        <dbReference type="ARBA" id="ARBA00022574"/>
    </source>
</evidence>
<dbReference type="Gene3D" id="2.130.10.10">
    <property type="entry name" value="YVTN repeat-like/Quinoprotein amine dehydrogenase"/>
    <property type="match status" value="3"/>
</dbReference>
<feature type="repeat" description="WD" evidence="3">
    <location>
        <begin position="509"/>
        <end position="531"/>
    </location>
</feature>
<evidence type="ECO:0000256" key="5">
    <source>
        <dbReference type="SAM" id="MobiDB-lite"/>
    </source>
</evidence>
<dbReference type="VEuPathDB" id="FungiDB:SJAG_04732"/>